<evidence type="ECO:0000256" key="2">
    <source>
        <dbReference type="SAM" id="MobiDB-lite"/>
    </source>
</evidence>
<name>A0A7C4BCF3_9CREN</name>
<proteinExistence type="predicted"/>
<evidence type="ECO:0000256" key="1">
    <source>
        <dbReference type="ARBA" id="ARBA00023125"/>
    </source>
</evidence>
<evidence type="ECO:0000313" key="4">
    <source>
        <dbReference type="EMBL" id="HGI87157.1"/>
    </source>
</evidence>
<accession>A0A7C4BCF3</accession>
<reference evidence="4" key="1">
    <citation type="journal article" date="2020" name="mSystems">
        <title>Genome- and Community-Level Interaction Insights into Carbon Utilization and Element Cycling Functions of Hydrothermarchaeota in Hydrothermal Sediment.</title>
        <authorList>
            <person name="Zhou Z."/>
            <person name="Liu Y."/>
            <person name="Xu W."/>
            <person name="Pan J."/>
            <person name="Luo Z.H."/>
            <person name="Li M."/>
        </authorList>
    </citation>
    <scope>NUCLEOTIDE SEQUENCE [LARGE SCALE GENOMIC DNA]</scope>
    <source>
        <strain evidence="4">SpSt-732</strain>
    </source>
</reference>
<dbReference type="GO" id="GO:0003677">
    <property type="term" value="F:DNA binding"/>
    <property type="evidence" value="ECO:0007669"/>
    <property type="project" value="UniProtKB-KW"/>
</dbReference>
<dbReference type="EMBL" id="DTFF01000015">
    <property type="protein sequence ID" value="HGI87157.1"/>
    <property type="molecule type" value="Genomic_DNA"/>
</dbReference>
<organism evidence="4">
    <name type="scientific">Ignisphaera aggregans</name>
    <dbReference type="NCBI Taxonomy" id="334771"/>
    <lineage>
        <taxon>Archaea</taxon>
        <taxon>Thermoproteota</taxon>
        <taxon>Thermoprotei</taxon>
        <taxon>Desulfurococcales</taxon>
        <taxon>Desulfurococcaceae</taxon>
        <taxon>Ignisphaera</taxon>
    </lineage>
</organism>
<evidence type="ECO:0000259" key="3">
    <source>
        <dbReference type="Pfam" id="PF07282"/>
    </source>
</evidence>
<feature type="compositionally biased region" description="Polar residues" evidence="2">
    <location>
        <begin position="185"/>
        <end position="195"/>
    </location>
</feature>
<protein>
    <recommendedName>
        <fullName evidence="3">Cas12f1-like TNB domain-containing protein</fullName>
    </recommendedName>
</protein>
<sequence length="195" mass="22258">MERVQKRYPRSCRFIKGVRNAITKHGERIKNISWDYSHKVGDLIAELALRYRSIIIMEDLDMLRESTKRDKKFNKKLTLWFYGRVQFCVEYEAGERGLRAVKVNPRSTSSTCPRCSSRLANNGYRTVKCGRCGFTGDRDVVAVVNLYRKYLSNPRCGGLGVPQNAPKPNEAPSGVQGNKDEAMKITSTHINQHKS</sequence>
<keyword evidence="1" id="KW-0238">DNA-binding</keyword>
<feature type="region of interest" description="Disordered" evidence="2">
    <location>
        <begin position="159"/>
        <end position="195"/>
    </location>
</feature>
<dbReference type="Pfam" id="PF07282">
    <property type="entry name" value="Cas12f1-like_TNB"/>
    <property type="match status" value="1"/>
</dbReference>
<dbReference type="InterPro" id="IPR010095">
    <property type="entry name" value="Cas12f1-like_TNB"/>
</dbReference>
<dbReference type="AlphaFoldDB" id="A0A7C4BCF3"/>
<gene>
    <name evidence="4" type="ORF">ENV14_01985</name>
</gene>
<comment type="caution">
    <text evidence="4">The sequence shown here is derived from an EMBL/GenBank/DDBJ whole genome shotgun (WGS) entry which is preliminary data.</text>
</comment>
<feature type="domain" description="Cas12f1-like TNB" evidence="3">
    <location>
        <begin position="82"/>
        <end position="146"/>
    </location>
</feature>
<dbReference type="NCBIfam" id="TIGR01766">
    <property type="entry name" value="IS200/IS605 family accessory protein TnpB-like domain"/>
    <property type="match status" value="1"/>
</dbReference>